<protein>
    <submittedName>
        <fullName evidence="1">16600_t:CDS:1</fullName>
    </submittedName>
</protein>
<keyword evidence="2" id="KW-1185">Reference proteome</keyword>
<sequence length="98" mass="11181">MLPLKRKRSNMAEKSSSEEYSSEDNSSEGAMLQDEELDDQEEMEMIQQSIAKRNMREGTELLKKTSNIKGKGKAKNEVGSKITVDNTLDERLKLLEEK</sequence>
<accession>A0ACA9Q673</accession>
<dbReference type="EMBL" id="CAJVPT010046461">
    <property type="protein sequence ID" value="CAG8738147.1"/>
    <property type="molecule type" value="Genomic_DNA"/>
</dbReference>
<dbReference type="Proteomes" id="UP000789525">
    <property type="component" value="Unassembled WGS sequence"/>
</dbReference>
<feature type="non-terminal residue" evidence="1">
    <location>
        <position position="98"/>
    </location>
</feature>
<proteinExistence type="predicted"/>
<reference evidence="1" key="1">
    <citation type="submission" date="2021-06" db="EMBL/GenBank/DDBJ databases">
        <authorList>
            <person name="Kallberg Y."/>
            <person name="Tangrot J."/>
            <person name="Rosling A."/>
        </authorList>
    </citation>
    <scope>NUCLEOTIDE SEQUENCE</scope>
    <source>
        <strain evidence="1">CL356</strain>
    </source>
</reference>
<name>A0ACA9Q673_9GLOM</name>
<comment type="caution">
    <text evidence="1">The sequence shown here is derived from an EMBL/GenBank/DDBJ whole genome shotgun (WGS) entry which is preliminary data.</text>
</comment>
<evidence type="ECO:0000313" key="1">
    <source>
        <dbReference type="EMBL" id="CAG8738147.1"/>
    </source>
</evidence>
<organism evidence="1 2">
    <name type="scientific">Acaulospora colombiana</name>
    <dbReference type="NCBI Taxonomy" id="27376"/>
    <lineage>
        <taxon>Eukaryota</taxon>
        <taxon>Fungi</taxon>
        <taxon>Fungi incertae sedis</taxon>
        <taxon>Mucoromycota</taxon>
        <taxon>Glomeromycotina</taxon>
        <taxon>Glomeromycetes</taxon>
        <taxon>Diversisporales</taxon>
        <taxon>Acaulosporaceae</taxon>
        <taxon>Acaulospora</taxon>
    </lineage>
</organism>
<gene>
    <name evidence="1" type="ORF">ACOLOM_LOCUS12017</name>
</gene>
<evidence type="ECO:0000313" key="2">
    <source>
        <dbReference type="Proteomes" id="UP000789525"/>
    </source>
</evidence>